<keyword evidence="4" id="KW-1185">Reference proteome</keyword>
<feature type="transmembrane region" description="Helical" evidence="2">
    <location>
        <begin position="30"/>
        <end position="57"/>
    </location>
</feature>
<dbReference type="AlphaFoldDB" id="W6Y9F7"/>
<evidence type="ECO:0000256" key="1">
    <source>
        <dbReference type="SAM" id="MobiDB-lite"/>
    </source>
</evidence>
<evidence type="ECO:0000256" key="2">
    <source>
        <dbReference type="SAM" id="Phobius"/>
    </source>
</evidence>
<dbReference type="HOGENOM" id="CLU_409468_0_0_1"/>
<keyword evidence="2" id="KW-0472">Membrane</keyword>
<protein>
    <submittedName>
        <fullName evidence="3">Uncharacterized protein</fullName>
    </submittedName>
</protein>
<dbReference type="KEGG" id="bze:COCCADRAFT_6154"/>
<feature type="region of interest" description="Disordered" evidence="1">
    <location>
        <begin position="178"/>
        <end position="211"/>
    </location>
</feature>
<reference evidence="3 4" key="1">
    <citation type="journal article" date="2013" name="PLoS Genet.">
        <title>Comparative genome structure, secondary metabolite, and effector coding capacity across Cochliobolus pathogens.</title>
        <authorList>
            <person name="Condon B.J."/>
            <person name="Leng Y."/>
            <person name="Wu D."/>
            <person name="Bushley K.E."/>
            <person name="Ohm R.A."/>
            <person name="Otillar R."/>
            <person name="Martin J."/>
            <person name="Schackwitz W."/>
            <person name="Grimwood J."/>
            <person name="MohdZainudin N."/>
            <person name="Xue C."/>
            <person name="Wang R."/>
            <person name="Manning V.A."/>
            <person name="Dhillon B."/>
            <person name="Tu Z.J."/>
            <person name="Steffenson B.J."/>
            <person name="Salamov A."/>
            <person name="Sun H."/>
            <person name="Lowry S."/>
            <person name="LaButti K."/>
            <person name="Han J."/>
            <person name="Copeland A."/>
            <person name="Lindquist E."/>
            <person name="Barry K."/>
            <person name="Schmutz J."/>
            <person name="Baker S.E."/>
            <person name="Ciuffetti L.M."/>
            <person name="Grigoriev I.V."/>
            <person name="Zhong S."/>
            <person name="Turgeon B.G."/>
        </authorList>
    </citation>
    <scope>NUCLEOTIDE SEQUENCE [LARGE SCALE GENOMIC DNA]</scope>
    <source>
        <strain evidence="3 4">26-R-13</strain>
    </source>
</reference>
<sequence>MWAIISQICSFYTNIMDFLYWEVYYEICDFFIESLVVSIITKLSLIGVFFALGIYLLNKVDELEKGQFNRGYQHHENYDADRQSVEAKTPIAPTSPLIYPVATPLPRPDSPIPTIYSPPYEFPFEHFRGTGESFTPSRQNLHVERPRYIPPVTYKGSTFLKTTENVQRLDEGIPAVAEDAEPPHEEVEQAQLFPDTPSPPPTSNRSTSLPETASIQTPIQTPQTPHLPEPPSPRTIRVNALNRVAQEEHKIQEQIVIFLNMIPTGSGYELSATLILDLLCEAKEYLEPLFPDGLSGIPTGYLVWGQTIIDFWNALSPYRWDFVNHPDSRMPEFIRGYLNLAIWFGLEERLSEFLFVPPFIPRPESESVPIPEPIPEPIVEDVPITEPIPEATPEPLPEPVMSITEARPQFQEQMRVAPVSSSATSPPLQPEHSALQPDSAPATYTYTMSTVPTNFSYQKPSQKSDPLPNPSSTLPADDAAPAIPVQETVQPPQKEQSTTITSFSPLNFTYIPSNPVNPSHRRSNRTSKPPLTKPSRPSQAPQKQPAEPPKPTPVDPNLLDFTDPKWSNKPTPELLTLTWSSFSFPTPSAAALKLWSHSTMGRLSLPEPRTKILTSDYIKSNLETIALEFKRAAAILRLQALDCEKPCEDDLGMSPLFGEVMLLIVQAADFTERCDELCVWDARDNWYHACVFFRDAVVQDERVWGALCRYYGQGKYKPLKKAWEQGSVEWLLLDADYPDVEI</sequence>
<feature type="region of interest" description="Disordered" evidence="1">
    <location>
        <begin position="413"/>
        <end position="439"/>
    </location>
</feature>
<gene>
    <name evidence="3" type="ORF">COCCADRAFT_6154</name>
</gene>
<feature type="compositionally biased region" description="Polar residues" evidence="1">
    <location>
        <begin position="455"/>
        <end position="474"/>
    </location>
</feature>
<organism evidence="3 4">
    <name type="scientific">Cochliobolus carbonum (strain 26-R-13)</name>
    <name type="common">Maize leaf spot fungus</name>
    <name type="synonym">Bipolaris zeicola</name>
    <dbReference type="NCBI Taxonomy" id="930089"/>
    <lineage>
        <taxon>Eukaryota</taxon>
        <taxon>Fungi</taxon>
        <taxon>Dikarya</taxon>
        <taxon>Ascomycota</taxon>
        <taxon>Pezizomycotina</taxon>
        <taxon>Dothideomycetes</taxon>
        <taxon>Pleosporomycetidae</taxon>
        <taxon>Pleosporales</taxon>
        <taxon>Pleosporineae</taxon>
        <taxon>Pleosporaceae</taxon>
        <taxon>Bipolaris</taxon>
    </lineage>
</organism>
<dbReference type="GeneID" id="19150323"/>
<evidence type="ECO:0000313" key="4">
    <source>
        <dbReference type="Proteomes" id="UP000053841"/>
    </source>
</evidence>
<feature type="region of interest" description="Disordered" evidence="1">
    <location>
        <begin position="366"/>
        <end position="399"/>
    </location>
</feature>
<dbReference type="RefSeq" id="XP_007713631.1">
    <property type="nucleotide sequence ID" value="XM_007715441.1"/>
</dbReference>
<name>W6Y9F7_COCC2</name>
<accession>W6Y9F7</accession>
<proteinExistence type="predicted"/>
<dbReference type="Proteomes" id="UP000053841">
    <property type="component" value="Unassembled WGS sequence"/>
</dbReference>
<feature type="compositionally biased region" description="Low complexity" evidence="1">
    <location>
        <begin position="380"/>
        <end position="389"/>
    </location>
</feature>
<dbReference type="EMBL" id="KI964643">
    <property type="protein sequence ID" value="EUC32044.1"/>
    <property type="molecule type" value="Genomic_DNA"/>
</dbReference>
<feature type="compositionally biased region" description="Low complexity" evidence="1">
    <location>
        <begin position="416"/>
        <end position="426"/>
    </location>
</feature>
<evidence type="ECO:0000313" key="3">
    <source>
        <dbReference type="EMBL" id="EUC32044.1"/>
    </source>
</evidence>
<feature type="compositionally biased region" description="Polar residues" evidence="1">
    <location>
        <begin position="487"/>
        <end position="517"/>
    </location>
</feature>
<feature type="region of interest" description="Disordered" evidence="1">
    <location>
        <begin position="455"/>
        <end position="567"/>
    </location>
</feature>
<dbReference type="OrthoDB" id="3695146at2759"/>
<keyword evidence="2" id="KW-0812">Transmembrane</keyword>
<keyword evidence="2" id="KW-1133">Transmembrane helix</keyword>